<dbReference type="InParanoid" id="A0A423XCM7"/>
<organism evidence="1 2">
    <name type="scientific">Cytospora leucostoma</name>
    <dbReference type="NCBI Taxonomy" id="1230097"/>
    <lineage>
        <taxon>Eukaryota</taxon>
        <taxon>Fungi</taxon>
        <taxon>Dikarya</taxon>
        <taxon>Ascomycota</taxon>
        <taxon>Pezizomycotina</taxon>
        <taxon>Sordariomycetes</taxon>
        <taxon>Sordariomycetidae</taxon>
        <taxon>Diaporthales</taxon>
        <taxon>Cytosporaceae</taxon>
        <taxon>Cytospora</taxon>
    </lineage>
</organism>
<sequence>MAASDPAAYATLPCTGSGSTTGTQTLEAVCYGSSSNTADGANGRLFLASSLTTVASDCPSVTLNVVRYTIDVAIGGASAAHRATRYDG</sequence>
<evidence type="ECO:0000313" key="1">
    <source>
        <dbReference type="EMBL" id="ROW13795.1"/>
    </source>
</evidence>
<keyword evidence="2" id="KW-1185">Reference proteome</keyword>
<accession>A0A423XCM7</accession>
<gene>
    <name evidence="1" type="ORF">VPNG_03644</name>
</gene>
<dbReference type="EMBL" id="LKEB01000017">
    <property type="protein sequence ID" value="ROW13795.1"/>
    <property type="molecule type" value="Genomic_DNA"/>
</dbReference>
<proteinExistence type="predicted"/>
<reference evidence="1 2" key="1">
    <citation type="submission" date="2015-09" db="EMBL/GenBank/DDBJ databases">
        <title>Host preference determinants of Valsa canker pathogens revealed by comparative genomics.</title>
        <authorList>
            <person name="Yin Z."/>
            <person name="Huang L."/>
        </authorList>
    </citation>
    <scope>NUCLEOTIDE SEQUENCE [LARGE SCALE GENOMIC DNA]</scope>
    <source>
        <strain evidence="1 2">SXYLt</strain>
    </source>
</reference>
<evidence type="ECO:0000313" key="2">
    <source>
        <dbReference type="Proteomes" id="UP000285146"/>
    </source>
</evidence>
<name>A0A423XCM7_9PEZI</name>
<comment type="caution">
    <text evidence="1">The sequence shown here is derived from an EMBL/GenBank/DDBJ whole genome shotgun (WGS) entry which is preliminary data.</text>
</comment>
<dbReference type="Proteomes" id="UP000285146">
    <property type="component" value="Unassembled WGS sequence"/>
</dbReference>
<protein>
    <submittedName>
        <fullName evidence="1">Uncharacterized protein</fullName>
    </submittedName>
</protein>
<dbReference type="AlphaFoldDB" id="A0A423XCM7"/>